<proteinExistence type="predicted"/>
<evidence type="ECO:0000256" key="1">
    <source>
        <dbReference type="SAM" id="Coils"/>
    </source>
</evidence>
<evidence type="ECO:0000313" key="5">
    <source>
        <dbReference type="Proteomes" id="UP000315648"/>
    </source>
</evidence>
<keyword evidence="1" id="KW-0175">Coiled coil</keyword>
<comment type="caution">
    <text evidence="4">The sequence shown here is derived from an EMBL/GenBank/DDBJ whole genome shotgun (WGS) entry which is preliminary data.</text>
</comment>
<organism evidence="4 5">
    <name type="scientific">Rariglobus hedericola</name>
    <dbReference type="NCBI Taxonomy" id="2597822"/>
    <lineage>
        <taxon>Bacteria</taxon>
        <taxon>Pseudomonadati</taxon>
        <taxon>Verrucomicrobiota</taxon>
        <taxon>Opitutia</taxon>
        <taxon>Opitutales</taxon>
        <taxon>Opitutaceae</taxon>
        <taxon>Rariglobus</taxon>
    </lineage>
</organism>
<feature type="coiled-coil region" evidence="1">
    <location>
        <begin position="203"/>
        <end position="233"/>
    </location>
</feature>
<keyword evidence="3" id="KW-0812">Transmembrane</keyword>
<dbReference type="OrthoDB" id="195568at2"/>
<name>A0A556QJL6_9BACT</name>
<keyword evidence="5" id="KW-1185">Reference proteome</keyword>
<protein>
    <submittedName>
        <fullName evidence="4">Uncharacterized protein</fullName>
    </submittedName>
</protein>
<dbReference type="Proteomes" id="UP000315648">
    <property type="component" value="Unassembled WGS sequence"/>
</dbReference>
<accession>A0A556QJL6</accession>
<evidence type="ECO:0000256" key="3">
    <source>
        <dbReference type="SAM" id="Phobius"/>
    </source>
</evidence>
<dbReference type="AlphaFoldDB" id="A0A556QJL6"/>
<evidence type="ECO:0000256" key="2">
    <source>
        <dbReference type="SAM" id="MobiDB-lite"/>
    </source>
</evidence>
<keyword evidence="3" id="KW-1133">Transmembrane helix</keyword>
<feature type="region of interest" description="Disordered" evidence="2">
    <location>
        <begin position="286"/>
        <end position="306"/>
    </location>
</feature>
<keyword evidence="3" id="KW-0472">Membrane</keyword>
<dbReference type="RefSeq" id="WP_144230649.1">
    <property type="nucleotide sequence ID" value="NZ_CBCRVV010000017.1"/>
</dbReference>
<sequence length="306" mass="34026">MTDTPPNYRRLFWKSRDHLWLAVLTLGLGFATGEPLGLLVGGVLYALGHVYLPDSARFRKKIDARRLAADNAASSERERAFEAQRTQLLASLSAERRRHHQSLVAVCKDITAASAENSSGDLTLSLDTRLRKLDELLWTYLRLQTIEQSLEVYLETERREQLPQAEEAAAREISALEAEIAASPASPSLETRRKLLASRRDRLDALRQRIARIAQARANLDLALSEQERLVEQAKLIRADAVAHKNAESLGARIDISIEHLAETNRWLSELSEFKDLTGQLPALPAGAMVTPSATATRQPEPPLSS</sequence>
<feature type="transmembrane region" description="Helical" evidence="3">
    <location>
        <begin position="20"/>
        <end position="52"/>
    </location>
</feature>
<evidence type="ECO:0000313" key="4">
    <source>
        <dbReference type="EMBL" id="TSJ76836.1"/>
    </source>
</evidence>
<dbReference type="EMBL" id="VMBG01000002">
    <property type="protein sequence ID" value="TSJ76836.1"/>
    <property type="molecule type" value="Genomic_DNA"/>
</dbReference>
<reference evidence="4 5" key="1">
    <citation type="submission" date="2019-07" db="EMBL/GenBank/DDBJ databases">
        <title>Description of 53C-WASEF.</title>
        <authorList>
            <person name="Pitt A."/>
            <person name="Hahn M.W."/>
        </authorList>
    </citation>
    <scope>NUCLEOTIDE SEQUENCE [LARGE SCALE GENOMIC DNA]</scope>
    <source>
        <strain evidence="4 5">53C-WASEF</strain>
    </source>
</reference>
<gene>
    <name evidence="4" type="ORF">FPL22_12000</name>
</gene>